<evidence type="ECO:0000313" key="3">
    <source>
        <dbReference type="Proteomes" id="UP001598352"/>
    </source>
</evidence>
<name>A0ABW6EXT2_9ACTN</name>
<feature type="compositionally biased region" description="Basic and acidic residues" evidence="1">
    <location>
        <begin position="32"/>
        <end position="41"/>
    </location>
</feature>
<dbReference type="Proteomes" id="UP001598352">
    <property type="component" value="Unassembled WGS sequence"/>
</dbReference>
<dbReference type="EMBL" id="JBHXKZ010000001">
    <property type="protein sequence ID" value="MFD4821252.1"/>
    <property type="molecule type" value="Genomic_DNA"/>
</dbReference>
<organism evidence="2 3">
    <name type="scientific">Streptomyces rubiginosohelvolus</name>
    <dbReference type="NCBI Taxonomy" id="67362"/>
    <lineage>
        <taxon>Bacteria</taxon>
        <taxon>Bacillati</taxon>
        <taxon>Actinomycetota</taxon>
        <taxon>Actinomycetes</taxon>
        <taxon>Kitasatosporales</taxon>
        <taxon>Streptomycetaceae</taxon>
        <taxon>Streptomyces</taxon>
    </lineage>
</organism>
<evidence type="ECO:0000256" key="1">
    <source>
        <dbReference type="SAM" id="MobiDB-lite"/>
    </source>
</evidence>
<sequence>MSLVPQRNSRASVYIDRYQLRSNVVLASVEPPEAKAEDSSHPDFPTWTAWGPEALDLPDGRYA</sequence>
<proteinExistence type="predicted"/>
<accession>A0ABW6EXT2</accession>
<dbReference type="RefSeq" id="WP_382769757.1">
    <property type="nucleotide sequence ID" value="NZ_JBHXKZ010000001.1"/>
</dbReference>
<keyword evidence="3" id="KW-1185">Reference proteome</keyword>
<protein>
    <submittedName>
        <fullName evidence="2">Uncharacterized protein</fullName>
    </submittedName>
</protein>
<feature type="region of interest" description="Disordered" evidence="1">
    <location>
        <begin position="31"/>
        <end position="63"/>
    </location>
</feature>
<evidence type="ECO:0000313" key="2">
    <source>
        <dbReference type="EMBL" id="MFD4821252.1"/>
    </source>
</evidence>
<comment type="caution">
    <text evidence="2">The sequence shown here is derived from an EMBL/GenBank/DDBJ whole genome shotgun (WGS) entry which is preliminary data.</text>
</comment>
<reference evidence="2 3" key="1">
    <citation type="submission" date="2024-09" db="EMBL/GenBank/DDBJ databases">
        <title>The Natural Products Discovery Center: Release of the First 8490 Sequenced Strains for Exploring Actinobacteria Biosynthetic Diversity.</title>
        <authorList>
            <person name="Kalkreuter E."/>
            <person name="Kautsar S.A."/>
            <person name="Yang D."/>
            <person name="Bader C.D."/>
            <person name="Teijaro C.N."/>
            <person name="Fluegel L."/>
            <person name="Davis C.M."/>
            <person name="Simpson J.R."/>
            <person name="Lauterbach L."/>
            <person name="Steele A.D."/>
            <person name="Gui C."/>
            <person name="Meng S."/>
            <person name="Li G."/>
            <person name="Viehrig K."/>
            <person name="Ye F."/>
            <person name="Su P."/>
            <person name="Kiefer A.F."/>
            <person name="Nichols A."/>
            <person name="Cepeda A.J."/>
            <person name="Yan W."/>
            <person name="Fan B."/>
            <person name="Jiang Y."/>
            <person name="Adhikari A."/>
            <person name="Zheng C.-J."/>
            <person name="Schuster L."/>
            <person name="Cowan T.M."/>
            <person name="Smanski M.J."/>
            <person name="Chevrette M.G."/>
            <person name="De Carvalho L.P.S."/>
            <person name="Shen B."/>
        </authorList>
    </citation>
    <scope>NUCLEOTIDE SEQUENCE [LARGE SCALE GENOMIC DNA]</scope>
    <source>
        <strain evidence="2 3">NPDC058428</strain>
    </source>
</reference>
<gene>
    <name evidence="2" type="ORF">ACFWOQ_01590</name>
</gene>